<dbReference type="GO" id="GO:0045547">
    <property type="term" value="F:ditrans,polycis-polyprenyl diphosphate synthase [(2E,6E)-farnesyl diphosphate specific] activity"/>
    <property type="evidence" value="ECO:0007669"/>
    <property type="project" value="UniProtKB-EC"/>
</dbReference>
<evidence type="ECO:0000256" key="6">
    <source>
        <dbReference type="ARBA" id="ARBA00022679"/>
    </source>
</evidence>
<evidence type="ECO:0000256" key="1">
    <source>
        <dbReference type="ARBA" id="ARBA00001946"/>
    </source>
</evidence>
<keyword evidence="10" id="KW-1133">Transmembrane helix</keyword>
<dbReference type="EC" id="2.5.1.87" evidence="5"/>
<comment type="subcellular location">
    <subcellularLocation>
        <location evidence="2">Endoplasmic reticulum membrane</location>
    </subcellularLocation>
</comment>
<reference evidence="14 15" key="1">
    <citation type="submission" date="2016-03" db="EMBL/GenBank/DDBJ databases">
        <title>Trachymyrmex septentrionalis WGS genome.</title>
        <authorList>
            <person name="Nygaard S."/>
            <person name="Hu H."/>
            <person name="Boomsma J."/>
            <person name="Zhang G."/>
        </authorList>
    </citation>
    <scope>NUCLEOTIDE SEQUENCE [LARGE SCALE GENOMIC DNA]</scope>
    <source>
        <strain evidence="14">Tsep2-gDNA-1</strain>
        <tissue evidence="14">Whole body</tissue>
    </source>
</reference>
<dbReference type="Proteomes" id="UP000078541">
    <property type="component" value="Unassembled WGS sequence"/>
</dbReference>
<feature type="signal peptide" evidence="13">
    <location>
        <begin position="1"/>
        <end position="23"/>
    </location>
</feature>
<evidence type="ECO:0000256" key="9">
    <source>
        <dbReference type="ARBA" id="ARBA00022842"/>
    </source>
</evidence>
<keyword evidence="7" id="KW-0812">Transmembrane</keyword>
<evidence type="ECO:0000256" key="5">
    <source>
        <dbReference type="ARBA" id="ARBA00012596"/>
    </source>
</evidence>
<evidence type="ECO:0000256" key="12">
    <source>
        <dbReference type="ARBA" id="ARBA00047353"/>
    </source>
</evidence>
<comment type="pathway">
    <text evidence="3">Protein modification; protein glycosylation.</text>
</comment>
<evidence type="ECO:0000256" key="11">
    <source>
        <dbReference type="ARBA" id="ARBA00023136"/>
    </source>
</evidence>
<keyword evidence="9" id="KW-0460">Magnesium</keyword>
<name>A0A195FWB5_9HYME</name>
<evidence type="ECO:0000313" key="15">
    <source>
        <dbReference type="Proteomes" id="UP000078541"/>
    </source>
</evidence>
<organism evidence="14 15">
    <name type="scientific">Trachymyrmex septentrionalis</name>
    <dbReference type="NCBI Taxonomy" id="34720"/>
    <lineage>
        <taxon>Eukaryota</taxon>
        <taxon>Metazoa</taxon>
        <taxon>Ecdysozoa</taxon>
        <taxon>Arthropoda</taxon>
        <taxon>Hexapoda</taxon>
        <taxon>Insecta</taxon>
        <taxon>Pterygota</taxon>
        <taxon>Neoptera</taxon>
        <taxon>Endopterygota</taxon>
        <taxon>Hymenoptera</taxon>
        <taxon>Apocrita</taxon>
        <taxon>Aculeata</taxon>
        <taxon>Formicoidea</taxon>
        <taxon>Formicidae</taxon>
        <taxon>Myrmicinae</taxon>
        <taxon>Trachymyrmex</taxon>
    </lineage>
</organism>
<sequence>MDAFFSVLLMLVHLLYKWYDAICDALYRRCTKPWCASTTAELDTLARTFNSTNKIPRHLVIIFGRLGQCDKSIRNCVRIIGWCISLDIPYISFFDCNGFLKKNEFILKEEIARKRPDLIECITWNPHAKAQNGVIESKSKINVSLLSDIDSKGKIATLAQSLAKIVSSGNLDREKITIELITEELQIKGMPDPDLALIYDYYCSTHGVLPWHTRTTEFLMLPMYINIPVKNFMCLLEKYNKCVQRHVLRVPDTQCLLQFCSFLLHFCIKVTTHGFLCPRLIIKFSSPFFFRIPDNVGHGLQISSLRDDPLIDKLLRIFSETQEELTIGLQLINCLDSFMNLIIQTLDFLLARS</sequence>
<keyword evidence="13" id="KW-0732">Signal</keyword>
<dbReference type="InterPro" id="IPR038887">
    <property type="entry name" value="Nus1/NgBR"/>
</dbReference>
<keyword evidence="14" id="KW-0675">Receptor</keyword>
<dbReference type="STRING" id="34720.A0A195FWB5"/>
<dbReference type="Gene3D" id="3.40.1180.10">
    <property type="entry name" value="Decaprenyl diphosphate synthase-like"/>
    <property type="match status" value="1"/>
</dbReference>
<protein>
    <recommendedName>
        <fullName evidence="5">ditrans,polycis-polyprenyl diphosphate synthase [(2E,6E)-farnesyldiphosphate specific]</fullName>
        <ecNumber evidence="5">2.5.1.87</ecNumber>
    </recommendedName>
</protein>
<keyword evidence="11" id="KW-0472">Membrane</keyword>
<dbReference type="UniPathway" id="UPA00378"/>
<dbReference type="InterPro" id="IPR036424">
    <property type="entry name" value="UPP_synth-like_sf"/>
</dbReference>
<evidence type="ECO:0000313" key="14">
    <source>
        <dbReference type="EMBL" id="KYN44607.1"/>
    </source>
</evidence>
<evidence type="ECO:0000256" key="7">
    <source>
        <dbReference type="ARBA" id="ARBA00022692"/>
    </source>
</evidence>
<evidence type="ECO:0000256" key="13">
    <source>
        <dbReference type="SAM" id="SignalP"/>
    </source>
</evidence>
<dbReference type="EMBL" id="KQ981215">
    <property type="protein sequence ID" value="KYN44607.1"/>
    <property type="molecule type" value="Genomic_DNA"/>
</dbReference>
<evidence type="ECO:0000256" key="2">
    <source>
        <dbReference type="ARBA" id="ARBA00004586"/>
    </source>
</evidence>
<keyword evidence="8" id="KW-0256">Endoplasmic reticulum</keyword>
<dbReference type="GO" id="GO:0005789">
    <property type="term" value="C:endoplasmic reticulum membrane"/>
    <property type="evidence" value="ECO:0007669"/>
    <property type="project" value="UniProtKB-SubCell"/>
</dbReference>
<evidence type="ECO:0000256" key="10">
    <source>
        <dbReference type="ARBA" id="ARBA00022989"/>
    </source>
</evidence>
<dbReference type="SUPFAM" id="SSF64005">
    <property type="entry name" value="Undecaprenyl diphosphate synthase"/>
    <property type="match status" value="1"/>
</dbReference>
<comment type="cofactor">
    <cofactor evidence="1">
        <name>Mg(2+)</name>
        <dbReference type="ChEBI" id="CHEBI:18420"/>
    </cofactor>
</comment>
<comment type="catalytic activity">
    <reaction evidence="12">
        <text>n isopentenyl diphosphate + (2E,6E)-farnesyl diphosphate = a di-trans,poly-cis-polyprenyl diphosphate + n diphosphate</text>
        <dbReference type="Rhea" id="RHEA:53008"/>
        <dbReference type="Rhea" id="RHEA-COMP:19494"/>
        <dbReference type="ChEBI" id="CHEBI:33019"/>
        <dbReference type="ChEBI" id="CHEBI:128769"/>
        <dbReference type="ChEBI" id="CHEBI:136960"/>
        <dbReference type="ChEBI" id="CHEBI:175763"/>
        <dbReference type="EC" id="2.5.1.87"/>
    </reaction>
</comment>
<keyword evidence="15" id="KW-1185">Reference proteome</keyword>
<evidence type="ECO:0000256" key="8">
    <source>
        <dbReference type="ARBA" id="ARBA00022824"/>
    </source>
</evidence>
<comment type="similarity">
    <text evidence="4">Belongs to the UPP synthase family.</text>
</comment>
<accession>A0A195FWB5</accession>
<dbReference type="PANTHER" id="PTHR21528:SF0">
    <property type="entry name" value="DEHYDRODOLICHYL DIPHOSPHATE SYNTHASE COMPLEX SUBUNIT NUS1"/>
    <property type="match status" value="1"/>
</dbReference>
<feature type="chain" id="PRO_5008271650" description="ditrans,polycis-polyprenyl diphosphate synthase [(2E,6E)-farnesyldiphosphate specific]" evidence="13">
    <location>
        <begin position="24"/>
        <end position="353"/>
    </location>
</feature>
<proteinExistence type="inferred from homology"/>
<dbReference type="PANTHER" id="PTHR21528">
    <property type="entry name" value="DEHYDRODOLICHYL DIPHOSPHATE SYNTHASE COMPLEX SUBUNIT NUS1"/>
    <property type="match status" value="1"/>
</dbReference>
<evidence type="ECO:0000256" key="4">
    <source>
        <dbReference type="ARBA" id="ARBA00005432"/>
    </source>
</evidence>
<dbReference type="AlphaFoldDB" id="A0A195FWB5"/>
<evidence type="ECO:0000256" key="3">
    <source>
        <dbReference type="ARBA" id="ARBA00004922"/>
    </source>
</evidence>
<dbReference type="GO" id="GO:1904423">
    <property type="term" value="C:dehydrodolichyl diphosphate synthase complex"/>
    <property type="evidence" value="ECO:0007669"/>
    <property type="project" value="InterPro"/>
</dbReference>
<keyword evidence="6" id="KW-0808">Transferase</keyword>
<gene>
    <name evidence="14" type="ORF">ALC56_01050</name>
</gene>